<protein>
    <recommendedName>
        <fullName evidence="5">TIR domain-containing protein</fullName>
    </recommendedName>
</protein>
<evidence type="ECO:0000313" key="7">
    <source>
        <dbReference type="Proteomes" id="UP000596742"/>
    </source>
</evidence>
<keyword evidence="2" id="KW-0433">Leucine-rich repeat</keyword>
<dbReference type="GO" id="GO:0007165">
    <property type="term" value="P:signal transduction"/>
    <property type="evidence" value="ECO:0007669"/>
    <property type="project" value="InterPro"/>
</dbReference>
<dbReference type="Pfam" id="PF01462">
    <property type="entry name" value="LRRNT"/>
    <property type="match status" value="1"/>
</dbReference>
<comment type="caution">
    <text evidence="6">The sequence shown here is derived from an EMBL/GenBank/DDBJ whole genome shotgun (WGS) entry which is preliminary data.</text>
</comment>
<name>A0A8B6C494_MYTGA</name>
<dbReference type="PROSITE" id="PS50104">
    <property type="entry name" value="TIR"/>
    <property type="match status" value="1"/>
</dbReference>
<evidence type="ECO:0000256" key="1">
    <source>
        <dbReference type="ARBA" id="ARBA00009634"/>
    </source>
</evidence>
<evidence type="ECO:0000256" key="3">
    <source>
        <dbReference type="ARBA" id="ARBA00022729"/>
    </source>
</evidence>
<dbReference type="SUPFAM" id="SSF52200">
    <property type="entry name" value="Toll/Interleukin receptor TIR domain"/>
    <property type="match status" value="1"/>
</dbReference>
<proteinExistence type="inferred from homology"/>
<dbReference type="InterPro" id="IPR001611">
    <property type="entry name" value="Leu-rich_rpt"/>
</dbReference>
<keyword evidence="3" id="KW-0732">Signal</keyword>
<dbReference type="Proteomes" id="UP000596742">
    <property type="component" value="Unassembled WGS sequence"/>
</dbReference>
<evidence type="ECO:0000256" key="2">
    <source>
        <dbReference type="ARBA" id="ARBA00022614"/>
    </source>
</evidence>
<sequence length="737" mass="85816">MSELYFVPLVVILRYISESSCESLDQDPKSLKSTLHLYQEFQYLRLNKSSNGTGLILPEILQEKFQRGELRCQSSCNHIQCCICDSYYDIKDYDILNVIQLPDFTSILSLYGTSTLSNMSKEYIILSPNESLYSLPSNICDYSNIARVYSQYNQIKDIDLISCLELLDTLILHHNLVEYFSKETFLKMNWIREIDLSHNRLKNIEPGFLINVNGNLFKFDVSYNHLTTLDITNILWTQITFCTANFSHNSINAITNKLKWKSHDSSVFSLHGSMDISYNNLTYFPIFNENGINVKHSDKLYFWVMYIEGNPWNCDCKVYPIAKPSEMLINIFDNINMFMVCDSPTQLKMKTLKNIIANSELDQLICNLSLVDRCPPECNCFYQPALENRTVVDCSRSGLTRIPSALPLYEHLQIDFTNNSITNLKRLEQFGLNFFERIKKLDLSNNQIITISDIVLSRFRKIELVNMTSNAIKRMPRSFQMLKPCQIALGQIIIKCECEDLWLKIWLPLQYQSCAGNTLVLCEHNGLLRSITEMDKVDLGCSTTNNNASLLNISICSACVFVIMIASIIYKFRSEFFILTRSFFNFLKKPVTPNCLKHDIYISANEDDPQVRKWLLTFLVPYLEEKGFDVFLFFRDSAFGAPREQETIDAMSKSRNFIILLSDITNGTQEWNKKEWKYAWNYYKCDFSRNLIVINYDFVKCDDTVNTFFRGFFTLRKVINFSNFDNKIEEHIFTLLK</sequence>
<dbReference type="Pfam" id="PF01582">
    <property type="entry name" value="TIR"/>
    <property type="match status" value="1"/>
</dbReference>
<accession>A0A8B6C494</accession>
<dbReference type="PANTHER" id="PTHR45842">
    <property type="entry name" value="SYNAPTIC ADHESION-LIKE MOLECULE SALM"/>
    <property type="match status" value="1"/>
</dbReference>
<keyword evidence="4" id="KW-0325">Glycoprotein</keyword>
<gene>
    <name evidence="6" type="ORF">MGAL_10B021359</name>
</gene>
<evidence type="ECO:0000256" key="4">
    <source>
        <dbReference type="ARBA" id="ARBA00023180"/>
    </source>
</evidence>
<dbReference type="PANTHER" id="PTHR45842:SF12">
    <property type="entry name" value="KEKKON 5, ISOFORM A"/>
    <property type="match status" value="1"/>
</dbReference>
<dbReference type="InterPro" id="IPR050467">
    <property type="entry name" value="LRFN"/>
</dbReference>
<keyword evidence="7" id="KW-1185">Reference proteome</keyword>
<dbReference type="SMART" id="SM00013">
    <property type="entry name" value="LRRNT"/>
    <property type="match status" value="1"/>
</dbReference>
<dbReference type="Gene3D" id="3.80.10.10">
    <property type="entry name" value="Ribonuclease Inhibitor"/>
    <property type="match status" value="2"/>
</dbReference>
<dbReference type="InterPro" id="IPR000157">
    <property type="entry name" value="TIR_dom"/>
</dbReference>
<evidence type="ECO:0000313" key="6">
    <source>
        <dbReference type="EMBL" id="VDH99279.1"/>
    </source>
</evidence>
<dbReference type="Gene3D" id="3.40.50.10140">
    <property type="entry name" value="Toll/interleukin-1 receptor homology (TIR) domain"/>
    <property type="match status" value="1"/>
</dbReference>
<dbReference type="InterPro" id="IPR032675">
    <property type="entry name" value="LRR_dom_sf"/>
</dbReference>
<dbReference type="AlphaFoldDB" id="A0A8B6C494"/>
<comment type="similarity">
    <text evidence="1">Belongs to the Toll-like receptor family.</text>
</comment>
<reference evidence="6" key="1">
    <citation type="submission" date="2018-11" db="EMBL/GenBank/DDBJ databases">
        <authorList>
            <person name="Alioto T."/>
            <person name="Alioto T."/>
        </authorList>
    </citation>
    <scope>NUCLEOTIDE SEQUENCE</scope>
</reference>
<evidence type="ECO:0000259" key="5">
    <source>
        <dbReference type="PROSITE" id="PS50104"/>
    </source>
</evidence>
<dbReference type="EMBL" id="UYJE01001119">
    <property type="protein sequence ID" value="VDH99279.1"/>
    <property type="molecule type" value="Genomic_DNA"/>
</dbReference>
<dbReference type="InterPro" id="IPR035897">
    <property type="entry name" value="Toll_tir_struct_dom_sf"/>
</dbReference>
<dbReference type="InterPro" id="IPR000372">
    <property type="entry name" value="LRRNT"/>
</dbReference>
<dbReference type="SUPFAM" id="SSF52058">
    <property type="entry name" value="L domain-like"/>
    <property type="match status" value="2"/>
</dbReference>
<dbReference type="OrthoDB" id="6054497at2759"/>
<dbReference type="PROSITE" id="PS51450">
    <property type="entry name" value="LRR"/>
    <property type="match status" value="1"/>
</dbReference>
<organism evidence="6 7">
    <name type="scientific">Mytilus galloprovincialis</name>
    <name type="common">Mediterranean mussel</name>
    <dbReference type="NCBI Taxonomy" id="29158"/>
    <lineage>
        <taxon>Eukaryota</taxon>
        <taxon>Metazoa</taxon>
        <taxon>Spiralia</taxon>
        <taxon>Lophotrochozoa</taxon>
        <taxon>Mollusca</taxon>
        <taxon>Bivalvia</taxon>
        <taxon>Autobranchia</taxon>
        <taxon>Pteriomorphia</taxon>
        <taxon>Mytilida</taxon>
        <taxon>Mytiloidea</taxon>
        <taxon>Mytilidae</taxon>
        <taxon>Mytilinae</taxon>
        <taxon>Mytilus</taxon>
    </lineage>
</organism>
<feature type="domain" description="TIR" evidence="5">
    <location>
        <begin position="596"/>
        <end position="736"/>
    </location>
</feature>